<organism evidence="11 12">
    <name type="scientific">Rhizobium sullae</name>
    <name type="common">Rhizobium hedysari</name>
    <dbReference type="NCBI Taxonomy" id="50338"/>
    <lineage>
        <taxon>Bacteria</taxon>
        <taxon>Pseudomonadati</taxon>
        <taxon>Pseudomonadota</taxon>
        <taxon>Alphaproteobacteria</taxon>
        <taxon>Hyphomicrobiales</taxon>
        <taxon>Rhizobiaceae</taxon>
        <taxon>Rhizobium/Agrobacterium group</taxon>
        <taxon>Rhizobium</taxon>
    </lineage>
</organism>
<keyword evidence="3" id="KW-0815">Transposition</keyword>
<gene>
    <name evidence="11" type="ORF">EV132_102166</name>
</gene>
<dbReference type="GO" id="GO:0032196">
    <property type="term" value="P:transposition"/>
    <property type="evidence" value="ECO:0007669"/>
    <property type="project" value="UniProtKB-KW"/>
</dbReference>
<dbReference type="EMBL" id="SMBH01000002">
    <property type="protein sequence ID" value="TCU18938.1"/>
    <property type="molecule type" value="Genomic_DNA"/>
</dbReference>
<proteinExistence type="inferred from homology"/>
<evidence type="ECO:0000259" key="10">
    <source>
        <dbReference type="Pfam" id="PF12323"/>
    </source>
</evidence>
<feature type="domain" description="Transposase putative helix-turn-helix" evidence="10">
    <location>
        <begin position="3"/>
        <end position="46"/>
    </location>
</feature>
<keyword evidence="4" id="KW-0479">Metal-binding</keyword>
<dbReference type="PROSITE" id="PS50096">
    <property type="entry name" value="IQ"/>
    <property type="match status" value="1"/>
</dbReference>
<sequence>MPNRAYKYRIYADPQTAEFFARCCGVVRLVYNIALEQRSSFWRQFRKAEGKTISYPSQARELTAIRAEVPWVAQCPIDAQQQALRDLNQAFRNFFAGRAGYPKPRRKFVNDALRFPSSRVGAIAVLNAKWARLRLPKIGDVKFRDTRPISGAVGNVTVVREASGWHIAFSCAFEHETPENDNPPVGIDRGIVNTVALSTGEMHAMPPTNLDDRHKQWQRTAARRNSRSKRQAKARGHAARIAAKAARQRLHWQHVTTTRIARRFGAAVLEDLKIRNMSASAKGTVEEPGKNVARKAGLNRSIRAAAWYRFERLLTYKLAFLGGTVVKVDPRYTSVTCSKCGSRDKANRENQAKFLCLSCGHADHADVNAAVNILLAGTLPSAASETSGGSRGLERAA</sequence>
<evidence type="ECO:0000256" key="6">
    <source>
        <dbReference type="ARBA" id="ARBA00023125"/>
    </source>
</evidence>
<reference evidence="11 12" key="1">
    <citation type="submission" date="2019-03" db="EMBL/GenBank/DDBJ databases">
        <title>Genomic Encyclopedia of Type Strains, Phase IV (KMG-V): Genome sequencing to study the core and pangenomes of soil and plant-associated prokaryotes.</title>
        <authorList>
            <person name="Whitman W."/>
        </authorList>
    </citation>
    <scope>NUCLEOTIDE SEQUENCE [LARGE SCALE GENOMIC DNA]</scope>
    <source>
        <strain evidence="11 12">Hc14</strain>
    </source>
</reference>
<dbReference type="InterPro" id="IPR051399">
    <property type="entry name" value="RNA-guided_DNA_endo/Transpos"/>
</dbReference>
<comment type="similarity">
    <text evidence="2">In the N-terminal section; belongs to the transposase 2 family.</text>
</comment>
<comment type="caution">
    <text evidence="11">The sequence shown here is derived from an EMBL/GenBank/DDBJ whole genome shotgun (WGS) entry which is preliminary data.</text>
</comment>
<dbReference type="InterPro" id="IPR001959">
    <property type="entry name" value="Transposase"/>
</dbReference>
<feature type="domain" description="Cas12f1-like TNB" evidence="9">
    <location>
        <begin position="307"/>
        <end position="373"/>
    </location>
</feature>
<dbReference type="Proteomes" id="UP000294576">
    <property type="component" value="Unassembled WGS sequence"/>
</dbReference>
<keyword evidence="7" id="KW-0233">DNA recombination</keyword>
<keyword evidence="5" id="KW-0862">Zinc</keyword>
<evidence type="ECO:0000259" key="8">
    <source>
        <dbReference type="Pfam" id="PF01385"/>
    </source>
</evidence>
<dbReference type="GO" id="GO:0046872">
    <property type="term" value="F:metal ion binding"/>
    <property type="evidence" value="ECO:0007669"/>
    <property type="project" value="UniProtKB-KW"/>
</dbReference>
<dbReference type="GO" id="GO:0003677">
    <property type="term" value="F:DNA binding"/>
    <property type="evidence" value="ECO:0007669"/>
    <property type="project" value="UniProtKB-KW"/>
</dbReference>
<dbReference type="InterPro" id="IPR021027">
    <property type="entry name" value="Transposase_put_HTH"/>
</dbReference>
<evidence type="ECO:0000256" key="3">
    <source>
        <dbReference type="ARBA" id="ARBA00022578"/>
    </source>
</evidence>
<comment type="similarity">
    <text evidence="1">In the C-terminal section; belongs to the transposase 35 family.</text>
</comment>
<evidence type="ECO:0000313" key="12">
    <source>
        <dbReference type="Proteomes" id="UP000294576"/>
    </source>
</evidence>
<dbReference type="AlphaFoldDB" id="A0A4R3QBQ9"/>
<dbReference type="Pfam" id="PF12323">
    <property type="entry name" value="HTH_OrfB_IS605"/>
    <property type="match status" value="1"/>
</dbReference>
<dbReference type="Pfam" id="PF01385">
    <property type="entry name" value="OrfB_IS605"/>
    <property type="match status" value="1"/>
</dbReference>
<keyword evidence="6" id="KW-0238">DNA-binding</keyword>
<dbReference type="PANTHER" id="PTHR30405">
    <property type="entry name" value="TRANSPOSASE"/>
    <property type="match status" value="1"/>
</dbReference>
<evidence type="ECO:0000313" key="11">
    <source>
        <dbReference type="EMBL" id="TCU18938.1"/>
    </source>
</evidence>
<dbReference type="Pfam" id="PF07282">
    <property type="entry name" value="Cas12f1-like_TNB"/>
    <property type="match status" value="1"/>
</dbReference>
<evidence type="ECO:0000256" key="1">
    <source>
        <dbReference type="ARBA" id="ARBA00008761"/>
    </source>
</evidence>
<evidence type="ECO:0000259" key="9">
    <source>
        <dbReference type="Pfam" id="PF07282"/>
    </source>
</evidence>
<evidence type="ECO:0000256" key="4">
    <source>
        <dbReference type="ARBA" id="ARBA00022723"/>
    </source>
</evidence>
<accession>A0A4R3QBQ9</accession>
<evidence type="ECO:0000256" key="7">
    <source>
        <dbReference type="ARBA" id="ARBA00023172"/>
    </source>
</evidence>
<evidence type="ECO:0000256" key="5">
    <source>
        <dbReference type="ARBA" id="ARBA00022833"/>
    </source>
</evidence>
<feature type="domain" description="Probable transposase IS891/IS1136/IS1341" evidence="8">
    <location>
        <begin position="174"/>
        <end position="279"/>
    </location>
</feature>
<dbReference type="NCBIfam" id="NF040570">
    <property type="entry name" value="guided_TnpB"/>
    <property type="match status" value="1"/>
</dbReference>
<dbReference type="PANTHER" id="PTHR30405:SF25">
    <property type="entry name" value="RNA-GUIDED DNA ENDONUCLEASE INSQ-RELATED"/>
    <property type="match status" value="1"/>
</dbReference>
<evidence type="ECO:0000256" key="2">
    <source>
        <dbReference type="ARBA" id="ARBA00011044"/>
    </source>
</evidence>
<dbReference type="RefSeq" id="WP_165928105.1">
    <property type="nucleotide sequence ID" value="NZ_SMBH01000002.1"/>
</dbReference>
<dbReference type="InterPro" id="IPR010095">
    <property type="entry name" value="Cas12f1-like_TNB"/>
</dbReference>
<protein>
    <submittedName>
        <fullName evidence="11">Putative transposase</fullName>
    </submittedName>
</protein>
<name>A0A4R3QBQ9_RHISU</name>
<dbReference type="GO" id="GO:0006310">
    <property type="term" value="P:DNA recombination"/>
    <property type="evidence" value="ECO:0007669"/>
    <property type="project" value="UniProtKB-KW"/>
</dbReference>